<feature type="signal peptide" evidence="1">
    <location>
        <begin position="1"/>
        <end position="24"/>
    </location>
</feature>
<dbReference type="Gene3D" id="2.60.120.430">
    <property type="entry name" value="Galactose-binding lectin"/>
    <property type="match status" value="1"/>
</dbReference>
<dbReference type="InterPro" id="IPR017853">
    <property type="entry name" value="GH"/>
</dbReference>
<evidence type="ECO:0000259" key="2">
    <source>
        <dbReference type="Pfam" id="PF17992"/>
    </source>
</evidence>
<reference evidence="3 4" key="1">
    <citation type="submission" date="2019-02" db="EMBL/GenBank/DDBJ databases">
        <title>Deep-cultivation of Planctomycetes and their phenomic and genomic characterization uncovers novel biology.</title>
        <authorList>
            <person name="Wiegand S."/>
            <person name="Jogler M."/>
            <person name="Boedeker C."/>
            <person name="Pinto D."/>
            <person name="Vollmers J."/>
            <person name="Rivas-Marin E."/>
            <person name="Kohn T."/>
            <person name="Peeters S.H."/>
            <person name="Heuer A."/>
            <person name="Rast P."/>
            <person name="Oberbeckmann S."/>
            <person name="Bunk B."/>
            <person name="Jeske O."/>
            <person name="Meyerdierks A."/>
            <person name="Storesund J.E."/>
            <person name="Kallscheuer N."/>
            <person name="Luecker S."/>
            <person name="Lage O.M."/>
            <person name="Pohl T."/>
            <person name="Merkel B.J."/>
            <person name="Hornburger P."/>
            <person name="Mueller R.-W."/>
            <person name="Bruemmer F."/>
            <person name="Labrenz M."/>
            <person name="Spormann A.M."/>
            <person name="Op Den Camp H."/>
            <person name="Overmann J."/>
            <person name="Amann R."/>
            <person name="Jetten M.S.M."/>
            <person name="Mascher T."/>
            <person name="Medema M.H."/>
            <person name="Devos D.P."/>
            <person name="Kaster A.-K."/>
            <person name="Ovreas L."/>
            <person name="Rohde M."/>
            <person name="Galperin M.Y."/>
            <person name="Jogler C."/>
        </authorList>
    </citation>
    <scope>NUCLEOTIDE SEQUENCE [LARGE SCALE GENOMIC DNA]</scope>
    <source>
        <strain evidence="3 4">Pla111</strain>
    </source>
</reference>
<dbReference type="Proteomes" id="UP000318995">
    <property type="component" value="Unassembled WGS sequence"/>
</dbReference>
<feature type="domain" description="Agarase CBM-like" evidence="2">
    <location>
        <begin position="34"/>
        <end position="213"/>
    </location>
</feature>
<gene>
    <name evidence="3" type="ORF">Pla111_33160</name>
</gene>
<dbReference type="EMBL" id="SJPH01000011">
    <property type="protein sequence ID" value="TWT40671.1"/>
    <property type="molecule type" value="Genomic_DNA"/>
</dbReference>
<dbReference type="RefSeq" id="WP_197525100.1">
    <property type="nucleotide sequence ID" value="NZ_SJPH01000011.1"/>
</dbReference>
<dbReference type="Pfam" id="PF17992">
    <property type="entry name" value="Agarase_CBM"/>
    <property type="match status" value="1"/>
</dbReference>
<dbReference type="Gene3D" id="3.20.20.80">
    <property type="entry name" value="Glycosidases"/>
    <property type="match status" value="1"/>
</dbReference>
<evidence type="ECO:0000313" key="3">
    <source>
        <dbReference type="EMBL" id="TWT40671.1"/>
    </source>
</evidence>
<accession>A0A5C5VSD4</accession>
<feature type="chain" id="PRO_5022843621" description="Agarase CBM-like domain-containing protein" evidence="1">
    <location>
        <begin position="25"/>
        <end position="772"/>
    </location>
</feature>
<dbReference type="InterPro" id="IPR040669">
    <property type="entry name" value="Agarase_CBM"/>
</dbReference>
<protein>
    <recommendedName>
        <fullName evidence="2">Agarase CBM-like domain-containing protein</fullName>
    </recommendedName>
</protein>
<evidence type="ECO:0000256" key="1">
    <source>
        <dbReference type="SAM" id="SignalP"/>
    </source>
</evidence>
<name>A0A5C5VSD4_9BACT</name>
<sequence length="772" mass="86669" precursor="true">MTNRFLVPTVFLVTVSVLVLPVAAEEAAIAVHSFEESTLPTGVEVVAASARLTHDGGVTDGRQALAVTLPIDTGWSGIRITPDEPWDVSELGDCRFSFDAASTGPTSINLQCVVTSANGGSVRRMTAVPVGKTKTYYYPLSGPDIGEGSGLRDDPPSLDGVGTKLVTNNPRYKVDYSRIKSIEFYVQDTADEDTLVIDNLRFVSNPPINEDYLTNLVDQFGQNAKCDFEQKVHSEEELKRIAKEELAELASEGPMPDRSRFGGWKSGPRFEATGYFRPQKLGDRWALVDPEGYLYFATGIANARMANTSTFTGVDFKDESVRYRDPEEVTPEDSLGIVPSSDEARRTSYIAYDYRRRLFEWLPVYSDPLAKYYGYRRSAHIGPTPHGEVFSFYLANLERRYGLPESGDIQETWRAITTDRMLNWGFTCLGNWADAAFYEEHRIPFFANGWIIGDFKTLSGGYWGAMPDVFDPEFKRRAEVTTKVVADEVKDSPWCVGVFIDNEKAWGNTESTRKRYGIVLHALTLGAADSPAKAAFVETLKRKYTTIEEFNEAWNKQFNSWGEFASGYEWEDGDEGSKLLADLSLLSEQYAEQYFRIVHNALQSELPNHQYLGCRLTPWGGTPEVWKAASKFCDVMSFNFYHEAIGERNWKFLPMIDRPTIIGEWHIGSTDSGLPNPGLIHAVDQNDRAEMYKKYMRSVVENPYLVGAHWFQYIDSPLTGRAHDGENYNVGFVNVADVPYKPMVEAAKLINRGLYPDAYGKAVSKFPPSQPD</sequence>
<dbReference type="SUPFAM" id="SSF51445">
    <property type="entry name" value="(Trans)glycosidases"/>
    <property type="match status" value="1"/>
</dbReference>
<proteinExistence type="predicted"/>
<keyword evidence="4" id="KW-1185">Reference proteome</keyword>
<comment type="caution">
    <text evidence="3">The sequence shown here is derived from an EMBL/GenBank/DDBJ whole genome shotgun (WGS) entry which is preliminary data.</text>
</comment>
<organism evidence="3 4">
    <name type="scientific">Botrimarina hoheduenensis</name>
    <dbReference type="NCBI Taxonomy" id="2528000"/>
    <lineage>
        <taxon>Bacteria</taxon>
        <taxon>Pseudomonadati</taxon>
        <taxon>Planctomycetota</taxon>
        <taxon>Planctomycetia</taxon>
        <taxon>Pirellulales</taxon>
        <taxon>Lacipirellulaceae</taxon>
        <taxon>Botrimarina</taxon>
    </lineage>
</organism>
<keyword evidence="1" id="KW-0732">Signal</keyword>
<dbReference type="AlphaFoldDB" id="A0A5C5VSD4"/>
<evidence type="ECO:0000313" key="4">
    <source>
        <dbReference type="Proteomes" id="UP000318995"/>
    </source>
</evidence>